<reference evidence="2" key="1">
    <citation type="submission" date="2014-12" db="EMBL/GenBank/DDBJ databases">
        <title>Insight into the proteome of Arion vulgaris.</title>
        <authorList>
            <person name="Aradska J."/>
            <person name="Bulat T."/>
            <person name="Smidak R."/>
            <person name="Sarate P."/>
            <person name="Gangsoo J."/>
            <person name="Sialana F."/>
            <person name="Bilban M."/>
            <person name="Lubec G."/>
        </authorList>
    </citation>
    <scope>NUCLEOTIDE SEQUENCE</scope>
    <source>
        <tissue evidence="2">Skin</tissue>
    </source>
</reference>
<evidence type="ECO:0000256" key="1">
    <source>
        <dbReference type="SAM" id="MobiDB-lite"/>
    </source>
</evidence>
<sequence>VVTPSSVDAADGPTVDALLLYGDDNSSGLNDIPASHSSNIDKDNDVVLHDSGDATARKSMSCEHELSRNEPLKEGSGN</sequence>
<protein>
    <submittedName>
        <fullName evidence="2">Uncharacterized protein</fullName>
    </submittedName>
</protein>
<proteinExistence type="predicted"/>
<feature type="non-terminal residue" evidence="2">
    <location>
        <position position="1"/>
    </location>
</feature>
<organism evidence="2">
    <name type="scientific">Arion vulgaris</name>
    <dbReference type="NCBI Taxonomy" id="1028688"/>
    <lineage>
        <taxon>Eukaryota</taxon>
        <taxon>Metazoa</taxon>
        <taxon>Spiralia</taxon>
        <taxon>Lophotrochozoa</taxon>
        <taxon>Mollusca</taxon>
        <taxon>Gastropoda</taxon>
        <taxon>Heterobranchia</taxon>
        <taxon>Euthyneura</taxon>
        <taxon>Panpulmonata</taxon>
        <taxon>Eupulmonata</taxon>
        <taxon>Stylommatophora</taxon>
        <taxon>Helicina</taxon>
        <taxon>Arionoidea</taxon>
        <taxon>Arionidae</taxon>
        <taxon>Arion</taxon>
    </lineage>
</organism>
<accession>A0A0B7A3I6</accession>
<name>A0A0B7A3I6_9EUPU</name>
<feature type="non-terminal residue" evidence="2">
    <location>
        <position position="78"/>
    </location>
</feature>
<gene>
    <name evidence="2" type="primary">ORF95690</name>
</gene>
<evidence type="ECO:0000313" key="2">
    <source>
        <dbReference type="EMBL" id="CEK75474.1"/>
    </source>
</evidence>
<dbReference type="EMBL" id="HACG01028609">
    <property type="protein sequence ID" value="CEK75474.1"/>
    <property type="molecule type" value="Transcribed_RNA"/>
</dbReference>
<feature type="region of interest" description="Disordered" evidence="1">
    <location>
        <begin position="23"/>
        <end position="78"/>
    </location>
</feature>
<dbReference type="AlphaFoldDB" id="A0A0B7A3I6"/>
<feature type="compositionally biased region" description="Basic and acidic residues" evidence="1">
    <location>
        <begin position="39"/>
        <end position="78"/>
    </location>
</feature>